<feature type="region of interest" description="Disordered" evidence="1">
    <location>
        <begin position="293"/>
        <end position="325"/>
    </location>
</feature>
<feature type="compositionally biased region" description="Polar residues" evidence="1">
    <location>
        <begin position="297"/>
        <end position="306"/>
    </location>
</feature>
<feature type="transmembrane region" description="Helical" evidence="2">
    <location>
        <begin position="205"/>
        <end position="224"/>
    </location>
</feature>
<evidence type="ECO:0000256" key="2">
    <source>
        <dbReference type="SAM" id="Phobius"/>
    </source>
</evidence>
<organism evidence="3 4">
    <name type="scientific">Cyclocybe aegerita</name>
    <name type="common">Black poplar mushroom</name>
    <name type="synonym">Agrocybe aegerita</name>
    <dbReference type="NCBI Taxonomy" id="1973307"/>
    <lineage>
        <taxon>Eukaryota</taxon>
        <taxon>Fungi</taxon>
        <taxon>Dikarya</taxon>
        <taxon>Basidiomycota</taxon>
        <taxon>Agaricomycotina</taxon>
        <taxon>Agaricomycetes</taxon>
        <taxon>Agaricomycetidae</taxon>
        <taxon>Agaricales</taxon>
        <taxon>Agaricineae</taxon>
        <taxon>Bolbitiaceae</taxon>
        <taxon>Cyclocybe</taxon>
    </lineage>
</organism>
<feature type="transmembrane region" description="Helical" evidence="2">
    <location>
        <begin position="167"/>
        <end position="185"/>
    </location>
</feature>
<evidence type="ECO:0000256" key="1">
    <source>
        <dbReference type="SAM" id="MobiDB-lite"/>
    </source>
</evidence>
<sequence>MESLPLDTSHPAVRDYLALVRLQVLTPLSLLVNIATVVVCATLISPGIAGIAHLHPTSITPNSPAIAAYVGFIFLGQIGYCVLLVVASKAETKAALIKGVGMSLVFSNFAMALWAIAWVMQWFLLSTVLQGIILLLLLFSNISLLIYHPPNASRPLDTALIHAPLRFFLILPLSILFPLCLFVTLHLTYHPTPPGYPQRYEDWHAMAGFGVLLGTNILGLLVIIIRRDIVWCIAATWIAISIWSASPKPAPVYITSILFTALHPLGLILSIIYARFYGTSRRIELPRDDGHPGLYAPNQNGGSQQVPGPAEIERGPREIDGENWG</sequence>
<keyword evidence="2" id="KW-0812">Transmembrane</keyword>
<dbReference type="InterPro" id="IPR013920">
    <property type="entry name" value="DUF1774_fun"/>
</dbReference>
<protein>
    <submittedName>
        <fullName evidence="3">Uncharacterized protein</fullName>
    </submittedName>
</protein>
<gene>
    <name evidence="3" type="ORF">AAE3_LOCUS8507</name>
</gene>
<feature type="transmembrane region" description="Helical" evidence="2">
    <location>
        <begin position="30"/>
        <end position="54"/>
    </location>
</feature>
<proteinExistence type="predicted"/>
<dbReference type="PANTHER" id="PTHR37992">
    <property type="entry name" value="EXPRESSED PROTEIN"/>
    <property type="match status" value="1"/>
</dbReference>
<feature type="transmembrane region" description="Helical" evidence="2">
    <location>
        <begin position="123"/>
        <end position="147"/>
    </location>
</feature>
<feature type="transmembrane region" description="Helical" evidence="2">
    <location>
        <begin position="229"/>
        <end position="246"/>
    </location>
</feature>
<feature type="transmembrane region" description="Helical" evidence="2">
    <location>
        <begin position="66"/>
        <end position="87"/>
    </location>
</feature>
<keyword evidence="2" id="KW-0472">Membrane</keyword>
<dbReference type="OrthoDB" id="3342455at2759"/>
<comment type="caution">
    <text evidence="3">The sequence shown here is derived from an EMBL/GenBank/DDBJ whole genome shotgun (WGS) entry which is preliminary data.</text>
</comment>
<accession>A0A8S0X3Q1</accession>
<feature type="compositionally biased region" description="Basic and acidic residues" evidence="1">
    <location>
        <begin position="311"/>
        <end position="325"/>
    </location>
</feature>
<name>A0A8S0X3Q1_CYCAE</name>
<keyword evidence="2" id="KW-1133">Transmembrane helix</keyword>
<evidence type="ECO:0000313" key="3">
    <source>
        <dbReference type="EMBL" id="CAA7266182.1"/>
    </source>
</evidence>
<reference evidence="3 4" key="1">
    <citation type="submission" date="2020-01" db="EMBL/GenBank/DDBJ databases">
        <authorList>
            <person name="Gupta K D."/>
        </authorList>
    </citation>
    <scope>NUCLEOTIDE SEQUENCE [LARGE SCALE GENOMIC DNA]</scope>
</reference>
<dbReference type="PANTHER" id="PTHR37992:SF1">
    <property type="entry name" value="DUF1774-DOMAIN-CONTAINING PROTEIN"/>
    <property type="match status" value="1"/>
</dbReference>
<evidence type="ECO:0000313" key="4">
    <source>
        <dbReference type="Proteomes" id="UP000467700"/>
    </source>
</evidence>
<feature type="transmembrane region" description="Helical" evidence="2">
    <location>
        <begin position="99"/>
        <end position="117"/>
    </location>
</feature>
<dbReference type="AlphaFoldDB" id="A0A8S0X3Q1"/>
<dbReference type="Proteomes" id="UP000467700">
    <property type="component" value="Unassembled WGS sequence"/>
</dbReference>
<feature type="transmembrane region" description="Helical" evidence="2">
    <location>
        <begin position="252"/>
        <end position="274"/>
    </location>
</feature>
<dbReference type="EMBL" id="CACVBS010000053">
    <property type="protein sequence ID" value="CAA7266182.1"/>
    <property type="molecule type" value="Genomic_DNA"/>
</dbReference>
<keyword evidence="4" id="KW-1185">Reference proteome</keyword>